<evidence type="ECO:0000313" key="2">
    <source>
        <dbReference type="WBParaSite" id="SVE_1637400.1"/>
    </source>
</evidence>
<organism evidence="1 2">
    <name type="scientific">Strongyloides venezuelensis</name>
    <name type="common">Threadworm</name>
    <dbReference type="NCBI Taxonomy" id="75913"/>
    <lineage>
        <taxon>Eukaryota</taxon>
        <taxon>Metazoa</taxon>
        <taxon>Ecdysozoa</taxon>
        <taxon>Nematoda</taxon>
        <taxon>Chromadorea</taxon>
        <taxon>Rhabditida</taxon>
        <taxon>Tylenchina</taxon>
        <taxon>Panagrolaimomorpha</taxon>
        <taxon>Strongyloidoidea</taxon>
        <taxon>Strongyloididae</taxon>
        <taxon>Strongyloides</taxon>
    </lineage>
</organism>
<name>A0A0K0FVK7_STRVS</name>
<dbReference type="Proteomes" id="UP000035680">
    <property type="component" value="Unassembled WGS sequence"/>
</dbReference>
<dbReference type="AlphaFoldDB" id="A0A0K0FVK7"/>
<accession>A0A0K0FVK7</accession>
<reference evidence="1" key="1">
    <citation type="submission" date="2014-07" db="EMBL/GenBank/DDBJ databases">
        <authorList>
            <person name="Martin A.A"/>
            <person name="De Silva N."/>
        </authorList>
    </citation>
    <scope>NUCLEOTIDE SEQUENCE</scope>
</reference>
<proteinExistence type="predicted"/>
<reference evidence="2" key="2">
    <citation type="submission" date="2015-08" db="UniProtKB">
        <authorList>
            <consortium name="WormBaseParasite"/>
        </authorList>
    </citation>
    <scope>IDENTIFICATION</scope>
</reference>
<dbReference type="WBParaSite" id="SVE_1637400.1">
    <property type="protein sequence ID" value="SVE_1637400.1"/>
    <property type="gene ID" value="SVE_1637400"/>
</dbReference>
<protein>
    <submittedName>
        <fullName evidence="2">DUF4371 domain-containing protein</fullName>
    </submittedName>
</protein>
<sequence>MNDALIKYEKSCDNHLFHLEMTFYSVQDENLDVIPRYYKKTTNIQSGEEFSRFMNVFDINNLVSLFVLIVDSFDIFDILNRSSQIRVHIHCLKISKVAEKYFKSFIIFIEKFLSVEVLYIEHICSTSTEMKDAYLFLFLSSLYNINSFAISECCETKVLTIDMIVKLIEKNPEIGSMDIG</sequence>
<keyword evidence="1" id="KW-1185">Reference proteome</keyword>
<evidence type="ECO:0000313" key="1">
    <source>
        <dbReference type="Proteomes" id="UP000035680"/>
    </source>
</evidence>